<sequence>MTRRTFIIHIIVFCSVVFTILYTMHNLNASRYVVDREVSNTQLQIPSWQEAREKEQGFFGNYVKWFVPIFVSLILIEVLAAKIMKRRLYRLNDSICDLSCGIAEQLSTITVKAVLFGSYTLVYEICKVKGVLLFHLPNDIFTWLIAFILIDFVYYWVHRFSHTTAIGWAGHCVHHQSEEFNFAVALRHGILQSLFNFWFYLPLAIIGFHPLIYASTKSLNTIYQFWIHTKLVNKIGIMENILNTPSHHRVHHGKNEQYIDKNYAGVFIVWDRLFGSFAPEEEEVVYGTVAPINTWNPFTANFQFLGHLLQLSYQAPFFIDKFKLWLMPPGWTPRETKIATQKHYAFRYKYNPAISAKAAIYASAQFVMTAFCAIFLFGKYKYLGVEKFFMVGFVVFSLICVAAIFDKKSWAFRAECARWCFAIGLYFFWTHTS</sequence>
<dbReference type="RefSeq" id="WP_151970452.1">
    <property type="nucleotide sequence ID" value="NZ_AP019860.1"/>
</dbReference>
<evidence type="ECO:0000313" key="10">
    <source>
        <dbReference type="Proteomes" id="UP000326354"/>
    </source>
</evidence>
<organism evidence="9 10">
    <name type="scientific">Uabimicrobium amorphum</name>
    <dbReference type="NCBI Taxonomy" id="2596890"/>
    <lineage>
        <taxon>Bacteria</taxon>
        <taxon>Pseudomonadati</taxon>
        <taxon>Planctomycetota</taxon>
        <taxon>Candidatus Uabimicrobiia</taxon>
        <taxon>Candidatus Uabimicrobiales</taxon>
        <taxon>Candidatus Uabimicrobiaceae</taxon>
        <taxon>Candidatus Uabimicrobium</taxon>
    </lineage>
</organism>
<name>A0A5S9IS30_UABAM</name>
<dbReference type="AlphaFoldDB" id="A0A5S9IS30"/>
<feature type="transmembrane region" description="Helical" evidence="7">
    <location>
        <begin position="197"/>
        <end position="214"/>
    </location>
</feature>
<dbReference type="InterPro" id="IPR051689">
    <property type="entry name" value="Sterol_desaturase/TMEM195"/>
</dbReference>
<keyword evidence="6 7" id="KW-0472">Membrane</keyword>
<accession>A0A5S9IS30</accession>
<reference evidence="9 10" key="1">
    <citation type="submission" date="2019-08" db="EMBL/GenBank/DDBJ databases">
        <title>Complete genome sequence of Candidatus Uab amorphum.</title>
        <authorList>
            <person name="Shiratori T."/>
            <person name="Suzuki S."/>
            <person name="Kakizawa Y."/>
            <person name="Ishida K."/>
        </authorList>
    </citation>
    <scope>NUCLEOTIDE SEQUENCE [LARGE SCALE GENOMIC DNA]</scope>
    <source>
        <strain evidence="9 10">SRT547</strain>
    </source>
</reference>
<evidence type="ECO:0000256" key="7">
    <source>
        <dbReference type="SAM" id="Phobius"/>
    </source>
</evidence>
<keyword evidence="2 7" id="KW-0812">Transmembrane</keyword>
<dbReference type="EMBL" id="AP019860">
    <property type="protein sequence ID" value="BBM86392.1"/>
    <property type="molecule type" value="Genomic_DNA"/>
</dbReference>
<comment type="subcellular location">
    <subcellularLocation>
        <location evidence="1">Endomembrane system</location>
        <topology evidence="1">Multi-pass membrane protein</topology>
    </subcellularLocation>
</comment>
<proteinExistence type="predicted"/>
<feature type="transmembrane region" description="Helical" evidence="7">
    <location>
        <begin position="140"/>
        <end position="157"/>
    </location>
</feature>
<dbReference type="Proteomes" id="UP000326354">
    <property type="component" value="Chromosome"/>
</dbReference>
<evidence type="ECO:0000256" key="5">
    <source>
        <dbReference type="ARBA" id="ARBA00023098"/>
    </source>
</evidence>
<dbReference type="PANTHER" id="PTHR21624">
    <property type="entry name" value="STEROL DESATURASE-RELATED PROTEIN"/>
    <property type="match status" value="1"/>
</dbReference>
<feature type="transmembrane region" description="Helical" evidence="7">
    <location>
        <begin position="7"/>
        <end position="25"/>
    </location>
</feature>
<dbReference type="GO" id="GO:0012505">
    <property type="term" value="C:endomembrane system"/>
    <property type="evidence" value="ECO:0007669"/>
    <property type="project" value="UniProtKB-SubCell"/>
</dbReference>
<gene>
    <name evidence="9" type="ORF">UABAM_04778</name>
</gene>
<keyword evidence="10" id="KW-1185">Reference proteome</keyword>
<evidence type="ECO:0000256" key="2">
    <source>
        <dbReference type="ARBA" id="ARBA00022692"/>
    </source>
</evidence>
<evidence type="ECO:0000256" key="6">
    <source>
        <dbReference type="ARBA" id="ARBA00023136"/>
    </source>
</evidence>
<feature type="transmembrane region" description="Helical" evidence="7">
    <location>
        <begin position="62"/>
        <end position="81"/>
    </location>
</feature>
<dbReference type="GO" id="GO:0005506">
    <property type="term" value="F:iron ion binding"/>
    <property type="evidence" value="ECO:0007669"/>
    <property type="project" value="InterPro"/>
</dbReference>
<feature type="domain" description="Fatty acid hydroxylase" evidence="8">
    <location>
        <begin position="143"/>
        <end position="276"/>
    </location>
</feature>
<keyword evidence="5" id="KW-0443">Lipid metabolism</keyword>
<feature type="transmembrane region" description="Helical" evidence="7">
    <location>
        <begin position="358"/>
        <end position="376"/>
    </location>
</feature>
<dbReference type="GO" id="GO:0006643">
    <property type="term" value="P:membrane lipid metabolic process"/>
    <property type="evidence" value="ECO:0007669"/>
    <property type="project" value="TreeGrafter"/>
</dbReference>
<evidence type="ECO:0000259" key="8">
    <source>
        <dbReference type="Pfam" id="PF04116"/>
    </source>
</evidence>
<dbReference type="InterPro" id="IPR006694">
    <property type="entry name" value="Fatty_acid_hydroxylase"/>
</dbReference>
<dbReference type="KEGG" id="uam:UABAM_04778"/>
<evidence type="ECO:0000256" key="4">
    <source>
        <dbReference type="ARBA" id="ARBA00023002"/>
    </source>
</evidence>
<dbReference type="GO" id="GO:0050479">
    <property type="term" value="F:glyceryl-ether monooxygenase activity"/>
    <property type="evidence" value="ECO:0007669"/>
    <property type="project" value="TreeGrafter"/>
</dbReference>
<evidence type="ECO:0000313" key="9">
    <source>
        <dbReference type="EMBL" id="BBM86392.1"/>
    </source>
</evidence>
<feature type="transmembrane region" description="Helical" evidence="7">
    <location>
        <begin position="388"/>
        <end position="405"/>
    </location>
</feature>
<keyword evidence="3 7" id="KW-1133">Transmembrane helix</keyword>
<dbReference type="GO" id="GO:0016020">
    <property type="term" value="C:membrane"/>
    <property type="evidence" value="ECO:0007669"/>
    <property type="project" value="GOC"/>
</dbReference>
<keyword evidence="4" id="KW-0560">Oxidoreductase</keyword>
<dbReference type="PANTHER" id="PTHR21624:SF1">
    <property type="entry name" value="ALKYLGLYCEROL MONOOXYGENASE"/>
    <property type="match status" value="1"/>
</dbReference>
<dbReference type="GO" id="GO:0008610">
    <property type="term" value="P:lipid biosynthetic process"/>
    <property type="evidence" value="ECO:0007669"/>
    <property type="project" value="InterPro"/>
</dbReference>
<protein>
    <submittedName>
        <fullName evidence="9">Sterol desaturase</fullName>
    </submittedName>
</protein>
<dbReference type="OrthoDB" id="9770329at2"/>
<dbReference type="Pfam" id="PF04116">
    <property type="entry name" value="FA_hydroxylase"/>
    <property type="match status" value="1"/>
</dbReference>
<evidence type="ECO:0000256" key="1">
    <source>
        <dbReference type="ARBA" id="ARBA00004127"/>
    </source>
</evidence>
<evidence type="ECO:0000256" key="3">
    <source>
        <dbReference type="ARBA" id="ARBA00022989"/>
    </source>
</evidence>